<evidence type="ECO:0000256" key="4">
    <source>
        <dbReference type="ARBA" id="ARBA00022723"/>
    </source>
</evidence>
<feature type="transmembrane region" description="Helical" evidence="8">
    <location>
        <begin position="20"/>
        <end position="41"/>
    </location>
</feature>
<keyword evidence="7" id="KW-0560">Oxidoreductase</keyword>
<dbReference type="GO" id="GO:0004497">
    <property type="term" value="F:monooxygenase activity"/>
    <property type="evidence" value="ECO:0007669"/>
    <property type="project" value="UniProtKB-KW"/>
</dbReference>
<organism evidence="9 10">
    <name type="scientific">Gnomoniopsis smithogilvyi</name>
    <dbReference type="NCBI Taxonomy" id="1191159"/>
    <lineage>
        <taxon>Eukaryota</taxon>
        <taxon>Fungi</taxon>
        <taxon>Dikarya</taxon>
        <taxon>Ascomycota</taxon>
        <taxon>Pezizomycotina</taxon>
        <taxon>Sordariomycetes</taxon>
        <taxon>Sordariomycetidae</taxon>
        <taxon>Diaporthales</taxon>
        <taxon>Gnomoniaceae</taxon>
        <taxon>Gnomoniopsis</taxon>
    </lineage>
</organism>
<reference evidence="9" key="1">
    <citation type="submission" date="2022-10" db="EMBL/GenBank/DDBJ databases">
        <title>Tapping the CABI collections for fungal endophytes: first genome assemblies for Collariella, Neodidymelliopsis, Ascochyta clinopodiicola, Didymella pomorum, Didymosphaeria variabile, Neocosmospora piperis and Neocucurbitaria cava.</title>
        <authorList>
            <person name="Hill R."/>
        </authorList>
    </citation>
    <scope>NUCLEOTIDE SEQUENCE</scope>
    <source>
        <strain evidence="9">IMI 355082</strain>
    </source>
</reference>
<dbReference type="CDD" id="cd11058">
    <property type="entry name" value="CYP60B-like"/>
    <property type="match status" value="1"/>
</dbReference>
<dbReference type="Proteomes" id="UP001140453">
    <property type="component" value="Unassembled WGS sequence"/>
</dbReference>
<protein>
    <recommendedName>
        <fullName evidence="11">Cytochrome P450</fullName>
    </recommendedName>
</protein>
<evidence type="ECO:0000256" key="7">
    <source>
        <dbReference type="RuleBase" id="RU000461"/>
    </source>
</evidence>
<keyword evidence="7" id="KW-0503">Monooxygenase</keyword>
<dbReference type="EMBL" id="JAPEVB010000001">
    <property type="protein sequence ID" value="KAJ4396731.1"/>
    <property type="molecule type" value="Genomic_DNA"/>
</dbReference>
<evidence type="ECO:0000256" key="6">
    <source>
        <dbReference type="PIRSR" id="PIRSR602401-1"/>
    </source>
</evidence>
<comment type="similarity">
    <text evidence="2 7">Belongs to the cytochrome P450 family.</text>
</comment>
<keyword evidence="4 6" id="KW-0479">Metal-binding</keyword>
<dbReference type="OrthoDB" id="1470350at2759"/>
<accession>A0A9W8Z0Q5</accession>
<evidence type="ECO:0000256" key="8">
    <source>
        <dbReference type="SAM" id="Phobius"/>
    </source>
</evidence>
<evidence type="ECO:0008006" key="11">
    <source>
        <dbReference type="Google" id="ProtNLM"/>
    </source>
</evidence>
<keyword evidence="10" id="KW-1185">Reference proteome</keyword>
<keyword evidence="8" id="KW-0812">Transmembrane</keyword>
<evidence type="ECO:0000313" key="10">
    <source>
        <dbReference type="Proteomes" id="UP001140453"/>
    </source>
</evidence>
<keyword evidence="8" id="KW-0472">Membrane</keyword>
<dbReference type="InterPro" id="IPR002401">
    <property type="entry name" value="Cyt_P450_E_grp-I"/>
</dbReference>
<dbReference type="SUPFAM" id="SSF48264">
    <property type="entry name" value="Cytochrome P450"/>
    <property type="match status" value="1"/>
</dbReference>
<dbReference type="PANTHER" id="PTHR24305:SF210">
    <property type="entry name" value="CYTOCHROME P450 MONOOXYGENASE ASQL-RELATED"/>
    <property type="match status" value="1"/>
</dbReference>
<dbReference type="PRINTS" id="PR00463">
    <property type="entry name" value="EP450I"/>
</dbReference>
<dbReference type="GO" id="GO:0016705">
    <property type="term" value="F:oxidoreductase activity, acting on paired donors, with incorporation or reduction of molecular oxygen"/>
    <property type="evidence" value="ECO:0007669"/>
    <property type="project" value="InterPro"/>
</dbReference>
<evidence type="ECO:0000256" key="1">
    <source>
        <dbReference type="ARBA" id="ARBA00001971"/>
    </source>
</evidence>
<name>A0A9W8Z0Q5_9PEZI</name>
<sequence>MAPSLNAIFPPGDGGPSLSRINLLGVIAGVSVLSYLGLLVYRLLFHPLSKYPGPKIYALSRAPWTYRSCVSGSMAREVEKLHRQYGPIVRITPNGLAIDGAIAFPQVFQHRPGKPEWPKRKGFYFDHDHESLIASNHEEHRRLRRQLAHAFSDASMYEQEPVVEKHLDLLCVRLGEKAATGEVFDIVRWLNFMTFDIIGDLMFADSFHSLEGGDYHPWVLSVFEGVRGNALLRGLLEVMAREKAMVRKAQGEMPGGRRDFMTYMLKKNRDGSGYSDMDILLNSPLLVVAGSETTATSMTGFFVNMGLDKNRHVYNTLVEEILGAFQNEEDINMKTTAGLPYLRAVIEENLRMFPPLVETPPRVSPGAEIDGQFIPKGTLVTVYQDSTFRNPANFADPDSFRPERWLPASHPLYNPMFANDNHDSFRPFSFGVRDCLGKNLAYSELRVFIARLLYRFDYTLQPGQENWLENSRVFVTWEKPEVKVVFRERWSKTQVKAE</sequence>
<proteinExistence type="inferred from homology"/>
<comment type="caution">
    <text evidence="9">The sequence shown here is derived from an EMBL/GenBank/DDBJ whole genome shotgun (WGS) entry which is preliminary data.</text>
</comment>
<dbReference type="PRINTS" id="PR00385">
    <property type="entry name" value="P450"/>
</dbReference>
<dbReference type="InterPro" id="IPR001128">
    <property type="entry name" value="Cyt_P450"/>
</dbReference>
<evidence type="ECO:0000256" key="2">
    <source>
        <dbReference type="ARBA" id="ARBA00010617"/>
    </source>
</evidence>
<dbReference type="Pfam" id="PF00067">
    <property type="entry name" value="p450"/>
    <property type="match status" value="2"/>
</dbReference>
<gene>
    <name evidence="9" type="ORF">N0V93_000952</name>
</gene>
<dbReference type="GO" id="GO:0005506">
    <property type="term" value="F:iron ion binding"/>
    <property type="evidence" value="ECO:0007669"/>
    <property type="project" value="InterPro"/>
</dbReference>
<dbReference type="InterPro" id="IPR017972">
    <property type="entry name" value="Cyt_P450_CS"/>
</dbReference>
<keyword evidence="5 6" id="KW-0408">Iron</keyword>
<dbReference type="AlphaFoldDB" id="A0A9W8Z0Q5"/>
<dbReference type="InterPro" id="IPR036396">
    <property type="entry name" value="Cyt_P450_sf"/>
</dbReference>
<dbReference type="PROSITE" id="PS00086">
    <property type="entry name" value="CYTOCHROME_P450"/>
    <property type="match status" value="1"/>
</dbReference>
<dbReference type="InterPro" id="IPR050121">
    <property type="entry name" value="Cytochrome_P450_monoxygenase"/>
</dbReference>
<keyword evidence="3 6" id="KW-0349">Heme</keyword>
<dbReference type="PANTHER" id="PTHR24305">
    <property type="entry name" value="CYTOCHROME P450"/>
    <property type="match status" value="1"/>
</dbReference>
<dbReference type="Gene3D" id="1.10.630.10">
    <property type="entry name" value="Cytochrome P450"/>
    <property type="match status" value="1"/>
</dbReference>
<feature type="binding site" description="axial binding residue" evidence="6">
    <location>
        <position position="435"/>
    </location>
    <ligand>
        <name>heme</name>
        <dbReference type="ChEBI" id="CHEBI:30413"/>
    </ligand>
    <ligandPart>
        <name>Fe</name>
        <dbReference type="ChEBI" id="CHEBI:18248"/>
    </ligandPart>
</feature>
<evidence type="ECO:0000256" key="5">
    <source>
        <dbReference type="ARBA" id="ARBA00023004"/>
    </source>
</evidence>
<evidence type="ECO:0000256" key="3">
    <source>
        <dbReference type="ARBA" id="ARBA00022617"/>
    </source>
</evidence>
<evidence type="ECO:0000313" key="9">
    <source>
        <dbReference type="EMBL" id="KAJ4396731.1"/>
    </source>
</evidence>
<keyword evidence="8" id="KW-1133">Transmembrane helix</keyword>
<comment type="cofactor">
    <cofactor evidence="1 6">
        <name>heme</name>
        <dbReference type="ChEBI" id="CHEBI:30413"/>
    </cofactor>
</comment>
<dbReference type="GO" id="GO:0020037">
    <property type="term" value="F:heme binding"/>
    <property type="evidence" value="ECO:0007669"/>
    <property type="project" value="InterPro"/>
</dbReference>